<keyword evidence="2" id="KW-1185">Reference proteome</keyword>
<sequence length="133" mass="14359">MPKLKTKKILAPKKTFLAIPDHYVNLTGLLAFAELAKLKTTDDAGNNVIEAGTVVNMTADGTVTKPTYAKTSNESGTKGNAIIFNEINVDDYVSGTDDKITATVMVHGFVRADRLAGYDADTFTNQNIYVLSK</sequence>
<protein>
    <recommendedName>
        <fullName evidence="3">Head decoration protein</fullName>
    </recommendedName>
</protein>
<reference evidence="1" key="1">
    <citation type="submission" date="2022-07" db="EMBL/GenBank/DDBJ databases">
        <title>Enhanced cultured diversity of the mouse gut microbiota enables custom-made synthetic communities.</title>
        <authorList>
            <person name="Afrizal A."/>
        </authorList>
    </citation>
    <scope>NUCLEOTIDE SEQUENCE</scope>
    <source>
        <strain evidence="1">DSM 29186</strain>
    </source>
</reference>
<proteinExistence type="predicted"/>
<dbReference type="Proteomes" id="UP001140817">
    <property type="component" value="Unassembled WGS sequence"/>
</dbReference>
<name>A0A9X2RZR4_9FIRM</name>
<dbReference type="AlphaFoldDB" id="A0A9X2RZR4"/>
<dbReference type="EMBL" id="JANKBY010000004">
    <property type="protein sequence ID" value="MCR1821293.1"/>
    <property type="molecule type" value="Genomic_DNA"/>
</dbReference>
<dbReference type="RefSeq" id="WP_257559947.1">
    <property type="nucleotide sequence ID" value="NZ_JANKBY010000004.1"/>
</dbReference>
<gene>
    <name evidence="1" type="ORF">NSA58_00705</name>
</gene>
<comment type="caution">
    <text evidence="1">The sequence shown here is derived from an EMBL/GenBank/DDBJ whole genome shotgun (WGS) entry which is preliminary data.</text>
</comment>
<evidence type="ECO:0000313" key="1">
    <source>
        <dbReference type="EMBL" id="MCR1821293.1"/>
    </source>
</evidence>
<evidence type="ECO:0000313" key="2">
    <source>
        <dbReference type="Proteomes" id="UP001140817"/>
    </source>
</evidence>
<accession>A0A9X2RZR4</accession>
<evidence type="ECO:0008006" key="3">
    <source>
        <dbReference type="Google" id="ProtNLM"/>
    </source>
</evidence>
<organism evidence="1 2">
    <name type="scientific">Terrisporobacter muris</name>
    <dbReference type="NCBI Taxonomy" id="2963284"/>
    <lineage>
        <taxon>Bacteria</taxon>
        <taxon>Bacillati</taxon>
        <taxon>Bacillota</taxon>
        <taxon>Clostridia</taxon>
        <taxon>Peptostreptococcales</taxon>
        <taxon>Peptostreptococcaceae</taxon>
        <taxon>Terrisporobacter</taxon>
    </lineage>
</organism>